<gene>
    <name evidence="1" type="ORF">OV287_11870</name>
</gene>
<organism evidence="1 2">
    <name type="scientific">Archangium lansingense</name>
    <dbReference type="NCBI Taxonomy" id="2995310"/>
    <lineage>
        <taxon>Bacteria</taxon>
        <taxon>Pseudomonadati</taxon>
        <taxon>Myxococcota</taxon>
        <taxon>Myxococcia</taxon>
        <taxon>Myxococcales</taxon>
        <taxon>Cystobacterineae</taxon>
        <taxon>Archangiaceae</taxon>
        <taxon>Archangium</taxon>
    </lineage>
</organism>
<accession>A0ABT4A0S8</accession>
<comment type="caution">
    <text evidence="1">The sequence shown here is derived from an EMBL/GenBank/DDBJ whole genome shotgun (WGS) entry which is preliminary data.</text>
</comment>
<keyword evidence="2" id="KW-1185">Reference proteome</keyword>
<reference evidence="1 2" key="1">
    <citation type="submission" date="2022-11" db="EMBL/GenBank/DDBJ databases">
        <title>Minimal conservation of predation-associated metabolite biosynthetic gene clusters underscores biosynthetic potential of Myxococcota including descriptions for ten novel species: Archangium lansinium sp. nov., Myxococcus landrumus sp. nov., Nannocystis bai.</title>
        <authorList>
            <person name="Ahearne A."/>
            <person name="Stevens C."/>
            <person name="Phillips K."/>
        </authorList>
    </citation>
    <scope>NUCLEOTIDE SEQUENCE [LARGE SCALE GENOMIC DNA]</scope>
    <source>
        <strain evidence="1 2">MIWBW</strain>
    </source>
</reference>
<evidence type="ECO:0000313" key="1">
    <source>
        <dbReference type="EMBL" id="MCY1075191.1"/>
    </source>
</evidence>
<dbReference type="Proteomes" id="UP001207654">
    <property type="component" value="Unassembled WGS sequence"/>
</dbReference>
<dbReference type="EMBL" id="JAPNKA010000001">
    <property type="protein sequence ID" value="MCY1075191.1"/>
    <property type="molecule type" value="Genomic_DNA"/>
</dbReference>
<sequence>MLSNMPKAVFNGLAAVTVAIPVLAWSNILPVHNVRSSALYFFHESNYTQNQHTNHTVTGGFATFSWQENTLQGFGNLRTKVGNGDMYELRMVRITSTDSQSVNGEWDVFKNGDPTCAGCKGSLYVSPPGIGTEYLKGYVDNGKVGYSFAGNLDANTRYDY</sequence>
<evidence type="ECO:0000313" key="2">
    <source>
        <dbReference type="Proteomes" id="UP001207654"/>
    </source>
</evidence>
<name>A0ABT4A0S8_9BACT</name>
<proteinExistence type="predicted"/>
<protein>
    <submittedName>
        <fullName evidence="1">Uncharacterized protein</fullName>
    </submittedName>
</protein>
<dbReference type="RefSeq" id="WP_267534138.1">
    <property type="nucleotide sequence ID" value="NZ_JAPNKA010000001.1"/>
</dbReference>